<comment type="caution">
    <text evidence="1">The sequence shown here is derived from an EMBL/GenBank/DDBJ whole genome shotgun (WGS) entry which is preliminary data.</text>
</comment>
<dbReference type="Proteomes" id="UP000664169">
    <property type="component" value="Unassembled WGS sequence"/>
</dbReference>
<sequence length="366" mass="42530">MLLFELPPEILQRVFAQIESSWFRADLNRVTISQAWWNFAMEACYQDFTFSQKAMHCLISCPSFAKNSAMIQTLTESAMVEFRGFENWKPSPTSWSPLRGTVQTKDVKKPRHWMDMIGILDRWSENYEITQERFSEMLQQSQRLRYLALVARCEVHPDEWSCVTDEQHDSLDLQTIRTICRIESLRSLTLDLHGLRFDGYYHGHFCNVIAGLLTTLYSLKIRLPLICADLLSIADDGDKRDLKLEELVINLSISWMPYHRHRLSDSCTEASIEHVSRPPLADRELYQLCDQARVLQARMAKPNRVSILMRTIAFQDDYNDPAWTISDAHARDDWAKKSLDQDFGSEYEDLMQSSTIEAATRELDAS</sequence>
<dbReference type="EMBL" id="CAJPDQ010000031">
    <property type="protein sequence ID" value="CAF9929172.1"/>
    <property type="molecule type" value="Genomic_DNA"/>
</dbReference>
<dbReference type="AlphaFoldDB" id="A0A8H3FQ85"/>
<evidence type="ECO:0000313" key="2">
    <source>
        <dbReference type="Proteomes" id="UP000664169"/>
    </source>
</evidence>
<reference evidence="1" key="1">
    <citation type="submission" date="2021-03" db="EMBL/GenBank/DDBJ databases">
        <authorList>
            <person name="Tagirdzhanova G."/>
        </authorList>
    </citation>
    <scope>NUCLEOTIDE SEQUENCE</scope>
</reference>
<organism evidence="1 2">
    <name type="scientific">Gomphillus americanus</name>
    <dbReference type="NCBI Taxonomy" id="1940652"/>
    <lineage>
        <taxon>Eukaryota</taxon>
        <taxon>Fungi</taxon>
        <taxon>Dikarya</taxon>
        <taxon>Ascomycota</taxon>
        <taxon>Pezizomycotina</taxon>
        <taxon>Lecanoromycetes</taxon>
        <taxon>OSLEUM clade</taxon>
        <taxon>Ostropomycetidae</taxon>
        <taxon>Ostropales</taxon>
        <taxon>Graphidaceae</taxon>
        <taxon>Gomphilloideae</taxon>
        <taxon>Gomphillus</taxon>
    </lineage>
</organism>
<gene>
    <name evidence="1" type="ORF">GOMPHAMPRED_005336</name>
</gene>
<keyword evidence="2" id="KW-1185">Reference proteome</keyword>
<accession>A0A8H3FQ85</accession>
<name>A0A8H3FQ85_9LECA</name>
<dbReference type="OrthoDB" id="3637487at2759"/>
<proteinExistence type="predicted"/>
<protein>
    <submittedName>
        <fullName evidence="1">Uncharacterized protein</fullName>
    </submittedName>
</protein>
<evidence type="ECO:0000313" key="1">
    <source>
        <dbReference type="EMBL" id="CAF9929172.1"/>
    </source>
</evidence>